<evidence type="ECO:0000259" key="1">
    <source>
        <dbReference type="PROSITE" id="PS00022"/>
    </source>
</evidence>
<dbReference type="InterPro" id="IPR000742">
    <property type="entry name" value="EGF"/>
</dbReference>
<evidence type="ECO:0000313" key="4">
    <source>
        <dbReference type="Proteomes" id="UP000507470"/>
    </source>
</evidence>
<evidence type="ECO:0000313" key="3">
    <source>
        <dbReference type="EMBL" id="CAC5401970.1"/>
    </source>
</evidence>
<dbReference type="PROSITE" id="PS00022">
    <property type="entry name" value="EGF_1"/>
    <property type="match status" value="1"/>
</dbReference>
<evidence type="ECO:0000259" key="2">
    <source>
        <dbReference type="PROSITE" id="PS01186"/>
    </source>
</evidence>
<gene>
    <name evidence="3" type="ORF">MCOR_35982</name>
</gene>
<protein>
    <recommendedName>
        <fullName evidence="1 2">EGF-like domain-containing protein</fullName>
    </recommendedName>
</protein>
<dbReference type="AlphaFoldDB" id="A0A6J8D4A5"/>
<reference evidence="3 4" key="1">
    <citation type="submission" date="2020-06" db="EMBL/GenBank/DDBJ databases">
        <authorList>
            <person name="Li R."/>
            <person name="Bekaert M."/>
        </authorList>
    </citation>
    <scope>NUCLEOTIDE SEQUENCE [LARGE SCALE GENOMIC DNA]</scope>
    <source>
        <strain evidence="4">wild</strain>
    </source>
</reference>
<organism evidence="3 4">
    <name type="scientific">Mytilus coruscus</name>
    <name type="common">Sea mussel</name>
    <dbReference type="NCBI Taxonomy" id="42192"/>
    <lineage>
        <taxon>Eukaryota</taxon>
        <taxon>Metazoa</taxon>
        <taxon>Spiralia</taxon>
        <taxon>Lophotrochozoa</taxon>
        <taxon>Mollusca</taxon>
        <taxon>Bivalvia</taxon>
        <taxon>Autobranchia</taxon>
        <taxon>Pteriomorphia</taxon>
        <taxon>Mytilida</taxon>
        <taxon>Mytiloidea</taxon>
        <taxon>Mytilidae</taxon>
        <taxon>Mytilinae</taxon>
        <taxon>Mytilus</taxon>
    </lineage>
</organism>
<sequence length="390" mass="44346">MNRMGMRGNAYTDQRQIRQISYEDCCVGYSDYTSDCRYALCAGYPTPLGGCNKVNPTDKIYYRGGSSSSQGHGTCISPNVCHNCQDGFYANSGYCTICPKIDNCNHRRCNSTQDNYCEWCQYEIVDKPYWRAYTRHKDGQMKECRKTCSWRSDSRRCYPGNCTDEVVDSCVCTDGFDGNHCDTITEETSLLYAEIKLHTFTNEILTTPHDPNDPGSEPIKWTNNKNFSEAEVEFRAKYVASGYSTSGTPPPPPDPTGIEHYVTDFKHGILFGLITVEYIRGTPVANSTYLQFSCPGNEDYPININYNCSRLRTNNSQVILPTFYHSDQLVFSIVIRNGGYLQFIDRETNTTHRSSLHGITSERSYIIQWDYIQPFHACLEDLGFNCTIPP</sequence>
<dbReference type="EMBL" id="CACVKT020006485">
    <property type="protein sequence ID" value="CAC5401970.1"/>
    <property type="molecule type" value="Genomic_DNA"/>
</dbReference>
<dbReference type="PROSITE" id="PS01186">
    <property type="entry name" value="EGF_2"/>
    <property type="match status" value="1"/>
</dbReference>
<accession>A0A6J8D4A5</accession>
<dbReference type="Proteomes" id="UP000507470">
    <property type="component" value="Unassembled WGS sequence"/>
</dbReference>
<keyword evidence="4" id="KW-1185">Reference proteome</keyword>
<proteinExistence type="predicted"/>
<name>A0A6J8D4A5_MYTCO</name>
<feature type="domain" description="EGF-like" evidence="1 2">
    <location>
        <begin position="170"/>
        <end position="181"/>
    </location>
</feature>
<dbReference type="OrthoDB" id="6149180at2759"/>